<protein>
    <recommendedName>
        <fullName evidence="1">Polymerase beta nucleotidyltransferase domain-containing protein</fullName>
    </recommendedName>
</protein>
<proteinExistence type="predicted"/>
<feature type="domain" description="Polymerase beta nucleotidyltransferase" evidence="1">
    <location>
        <begin position="10"/>
        <end position="87"/>
    </location>
</feature>
<comment type="caution">
    <text evidence="2">The sequence shown here is derived from an EMBL/GenBank/DDBJ whole genome shotgun (WGS) entry which is preliminary data.</text>
</comment>
<accession>A0A1F7WNR9</accession>
<dbReference type="STRING" id="1817813.A2008_08205"/>
<dbReference type="Proteomes" id="UP000178735">
    <property type="component" value="Unassembled WGS sequence"/>
</dbReference>
<dbReference type="CDD" id="cd05403">
    <property type="entry name" value="NT_KNTase_like"/>
    <property type="match status" value="1"/>
</dbReference>
<name>A0A1F7WNR9_9BACT</name>
<dbReference type="Gene3D" id="3.30.460.10">
    <property type="entry name" value="Beta Polymerase, domain 2"/>
    <property type="match status" value="1"/>
</dbReference>
<dbReference type="EMBL" id="MGFH01000142">
    <property type="protein sequence ID" value="OGM04493.1"/>
    <property type="molecule type" value="Genomic_DNA"/>
</dbReference>
<dbReference type="InterPro" id="IPR041633">
    <property type="entry name" value="Polbeta"/>
</dbReference>
<sequence length="88" mass="9858">MLSDSDRQVIIKCAKKYNVAMVILFGSAREVSDANDIDIGVKGLAPEHFFEFGWESCRDLSRPVDVIDLDDNCLFSRLAEKDGEVIYG</sequence>
<dbReference type="InterPro" id="IPR043519">
    <property type="entry name" value="NT_sf"/>
</dbReference>
<organism evidence="2 3">
    <name type="scientific">Candidatus Wallbacteria bacterium GWC2_49_35</name>
    <dbReference type="NCBI Taxonomy" id="1817813"/>
    <lineage>
        <taxon>Bacteria</taxon>
        <taxon>Candidatus Walliibacteriota</taxon>
    </lineage>
</organism>
<gene>
    <name evidence="2" type="ORF">A2008_08205</name>
</gene>
<reference evidence="2 3" key="1">
    <citation type="journal article" date="2016" name="Nat. Commun.">
        <title>Thousands of microbial genomes shed light on interconnected biogeochemical processes in an aquifer system.</title>
        <authorList>
            <person name="Anantharaman K."/>
            <person name="Brown C.T."/>
            <person name="Hug L.A."/>
            <person name="Sharon I."/>
            <person name="Castelle C.J."/>
            <person name="Probst A.J."/>
            <person name="Thomas B.C."/>
            <person name="Singh A."/>
            <person name="Wilkins M.J."/>
            <person name="Karaoz U."/>
            <person name="Brodie E.L."/>
            <person name="Williams K.H."/>
            <person name="Hubbard S.S."/>
            <person name="Banfield J.F."/>
        </authorList>
    </citation>
    <scope>NUCLEOTIDE SEQUENCE [LARGE SCALE GENOMIC DNA]</scope>
</reference>
<dbReference type="Pfam" id="PF18765">
    <property type="entry name" value="Polbeta"/>
    <property type="match status" value="1"/>
</dbReference>
<evidence type="ECO:0000313" key="2">
    <source>
        <dbReference type="EMBL" id="OGM04493.1"/>
    </source>
</evidence>
<evidence type="ECO:0000259" key="1">
    <source>
        <dbReference type="Pfam" id="PF18765"/>
    </source>
</evidence>
<dbReference type="AlphaFoldDB" id="A0A1F7WNR9"/>
<dbReference type="SUPFAM" id="SSF81301">
    <property type="entry name" value="Nucleotidyltransferase"/>
    <property type="match status" value="1"/>
</dbReference>
<evidence type="ECO:0000313" key="3">
    <source>
        <dbReference type="Proteomes" id="UP000178735"/>
    </source>
</evidence>